<keyword evidence="3" id="KW-1185">Reference proteome</keyword>
<reference evidence="2 3" key="1">
    <citation type="submission" date="2024-01" db="EMBL/GenBank/DDBJ databases">
        <authorList>
            <person name="Waweru B."/>
        </authorList>
    </citation>
    <scope>NUCLEOTIDE SEQUENCE [LARGE SCALE GENOMIC DNA]</scope>
</reference>
<evidence type="ECO:0000256" key="1">
    <source>
        <dbReference type="SAM" id="MobiDB-lite"/>
    </source>
</evidence>
<evidence type="ECO:0000313" key="3">
    <source>
        <dbReference type="Proteomes" id="UP001314170"/>
    </source>
</evidence>
<dbReference type="AlphaFoldDB" id="A0AAV1S3K3"/>
<sequence>MEKNSAGKSIVQQGKKRSEANGFGTSTIRSKGNSELANASEVVKKKEGFCTSSVNYSTGYQKECSK</sequence>
<feature type="region of interest" description="Disordered" evidence="1">
    <location>
        <begin position="1"/>
        <end position="38"/>
    </location>
</feature>
<proteinExistence type="predicted"/>
<organism evidence="2 3">
    <name type="scientific">Dovyalis caffra</name>
    <dbReference type="NCBI Taxonomy" id="77055"/>
    <lineage>
        <taxon>Eukaryota</taxon>
        <taxon>Viridiplantae</taxon>
        <taxon>Streptophyta</taxon>
        <taxon>Embryophyta</taxon>
        <taxon>Tracheophyta</taxon>
        <taxon>Spermatophyta</taxon>
        <taxon>Magnoliopsida</taxon>
        <taxon>eudicotyledons</taxon>
        <taxon>Gunneridae</taxon>
        <taxon>Pentapetalae</taxon>
        <taxon>rosids</taxon>
        <taxon>fabids</taxon>
        <taxon>Malpighiales</taxon>
        <taxon>Salicaceae</taxon>
        <taxon>Flacourtieae</taxon>
        <taxon>Dovyalis</taxon>
    </lineage>
</organism>
<dbReference type="Proteomes" id="UP001314170">
    <property type="component" value="Unassembled WGS sequence"/>
</dbReference>
<protein>
    <submittedName>
        <fullName evidence="2">Uncharacterized protein</fullName>
    </submittedName>
</protein>
<accession>A0AAV1S3K3</accession>
<feature type="compositionally biased region" description="Polar residues" evidence="1">
    <location>
        <begin position="23"/>
        <end position="37"/>
    </location>
</feature>
<comment type="caution">
    <text evidence="2">The sequence shown here is derived from an EMBL/GenBank/DDBJ whole genome shotgun (WGS) entry which is preliminary data.</text>
</comment>
<feature type="compositionally biased region" description="Polar residues" evidence="1">
    <location>
        <begin position="1"/>
        <end position="12"/>
    </location>
</feature>
<name>A0AAV1S3K3_9ROSI</name>
<dbReference type="EMBL" id="CAWUPB010001168">
    <property type="protein sequence ID" value="CAK7345606.1"/>
    <property type="molecule type" value="Genomic_DNA"/>
</dbReference>
<evidence type="ECO:0000313" key="2">
    <source>
        <dbReference type="EMBL" id="CAK7345606.1"/>
    </source>
</evidence>
<gene>
    <name evidence="2" type="ORF">DCAF_LOCUS18319</name>
</gene>